<evidence type="ECO:0000256" key="3">
    <source>
        <dbReference type="ARBA" id="ARBA00022771"/>
    </source>
</evidence>
<accession>A0A5M9J8I5</accession>
<evidence type="ECO:0000256" key="8">
    <source>
        <dbReference type="PIRNR" id="PIRNR025024"/>
    </source>
</evidence>
<keyword evidence="5 8" id="KW-0805">Transcription regulation</keyword>
<feature type="region of interest" description="Disordered" evidence="10">
    <location>
        <begin position="133"/>
        <end position="188"/>
    </location>
</feature>
<feature type="compositionally biased region" description="Basic and acidic residues" evidence="10">
    <location>
        <begin position="139"/>
        <end position="169"/>
    </location>
</feature>
<dbReference type="InterPro" id="IPR001005">
    <property type="entry name" value="SANT/Myb"/>
</dbReference>
<feature type="compositionally biased region" description="Polar residues" evidence="10">
    <location>
        <begin position="402"/>
        <end position="412"/>
    </location>
</feature>
<proteinExistence type="predicted"/>
<keyword evidence="2" id="KW-0479">Metal-binding</keyword>
<dbReference type="GO" id="GO:0006357">
    <property type="term" value="P:regulation of transcription by RNA polymerase II"/>
    <property type="evidence" value="ECO:0007669"/>
    <property type="project" value="InterPro"/>
</dbReference>
<dbReference type="InterPro" id="IPR017884">
    <property type="entry name" value="SANT_dom"/>
</dbReference>
<dbReference type="InterPro" id="IPR041983">
    <property type="entry name" value="ADA2-like_ZZ"/>
</dbReference>
<dbReference type="GO" id="GO:0006338">
    <property type="term" value="P:chromatin remodeling"/>
    <property type="evidence" value="ECO:0007669"/>
    <property type="project" value="TreeGrafter"/>
</dbReference>
<dbReference type="GO" id="GO:0005634">
    <property type="term" value="C:nucleus"/>
    <property type="evidence" value="ECO:0007669"/>
    <property type="project" value="UniProtKB-SubCell"/>
</dbReference>
<name>A0A5M9J8I5_MONFR</name>
<dbReference type="GO" id="GO:0070461">
    <property type="term" value="C:SAGA-type complex"/>
    <property type="evidence" value="ECO:0007669"/>
    <property type="project" value="TreeGrafter"/>
</dbReference>
<dbReference type="InterPro" id="IPR000433">
    <property type="entry name" value="Znf_ZZ"/>
</dbReference>
<keyword evidence="3 9" id="KW-0863">Zinc-finger</keyword>
<dbReference type="GO" id="GO:0003682">
    <property type="term" value="F:chromatin binding"/>
    <property type="evidence" value="ECO:0007669"/>
    <property type="project" value="TreeGrafter"/>
</dbReference>
<evidence type="ECO:0000256" key="6">
    <source>
        <dbReference type="ARBA" id="ARBA00023163"/>
    </source>
</evidence>
<evidence type="ECO:0000256" key="10">
    <source>
        <dbReference type="SAM" id="MobiDB-lite"/>
    </source>
</evidence>
<dbReference type="InterPro" id="IPR016827">
    <property type="entry name" value="Ada2/TADA2"/>
</dbReference>
<comment type="caution">
    <text evidence="14">The sequence shown here is derived from an EMBL/GenBank/DDBJ whole genome shotgun (WGS) entry which is preliminary data.</text>
</comment>
<dbReference type="InterPro" id="IPR009057">
    <property type="entry name" value="Homeodomain-like_sf"/>
</dbReference>
<keyword evidence="7 8" id="KW-0539">Nucleus</keyword>
<dbReference type="PIRSF" id="PIRSF025024">
    <property type="entry name" value="Transcriptional_adaptor_2"/>
    <property type="match status" value="1"/>
</dbReference>
<dbReference type="AlphaFoldDB" id="A0A5M9J8I5"/>
<dbReference type="SUPFAM" id="SSF57850">
    <property type="entry name" value="RING/U-box"/>
    <property type="match status" value="1"/>
</dbReference>
<evidence type="ECO:0000259" key="13">
    <source>
        <dbReference type="PROSITE" id="PS51293"/>
    </source>
</evidence>
<comment type="subcellular location">
    <subcellularLocation>
        <location evidence="1 8">Nucleus</location>
    </subcellularLocation>
</comment>
<dbReference type="SMART" id="SM00291">
    <property type="entry name" value="ZnF_ZZ"/>
    <property type="match status" value="1"/>
</dbReference>
<reference evidence="14 15" key="1">
    <citation type="submission" date="2019-06" db="EMBL/GenBank/DDBJ databases">
        <title>Genome Sequence of the Brown Rot Fungal Pathogen Monilinia fructicola.</title>
        <authorList>
            <person name="De Miccolis Angelini R.M."/>
            <person name="Landi L."/>
            <person name="Abate D."/>
            <person name="Pollastro S."/>
            <person name="Romanazzi G."/>
            <person name="Faretra F."/>
        </authorList>
    </citation>
    <scope>NUCLEOTIDE SEQUENCE [LARGE SCALE GENOMIC DNA]</scope>
    <source>
        <strain evidence="14 15">Mfrc123</strain>
    </source>
</reference>
<dbReference type="InterPro" id="IPR036388">
    <property type="entry name" value="WH-like_DNA-bd_sf"/>
</dbReference>
<feature type="region of interest" description="Disordered" evidence="10">
    <location>
        <begin position="390"/>
        <end position="412"/>
    </location>
</feature>
<evidence type="ECO:0000259" key="12">
    <source>
        <dbReference type="PROSITE" id="PS50135"/>
    </source>
</evidence>
<evidence type="ECO:0000313" key="15">
    <source>
        <dbReference type="Proteomes" id="UP000322873"/>
    </source>
</evidence>
<dbReference type="GO" id="GO:0003713">
    <property type="term" value="F:transcription coactivator activity"/>
    <property type="evidence" value="ECO:0007669"/>
    <property type="project" value="InterPro"/>
</dbReference>
<dbReference type="InterPro" id="IPR055141">
    <property type="entry name" value="TADA2A_B-like_dom"/>
</dbReference>
<evidence type="ECO:0000256" key="7">
    <source>
        <dbReference type="ARBA" id="ARBA00023242"/>
    </source>
</evidence>
<dbReference type="FunFam" id="3.30.60.90:FF:000008">
    <property type="entry name" value="Transcriptional adapter 2"/>
    <property type="match status" value="1"/>
</dbReference>
<dbReference type="PROSITE" id="PS51293">
    <property type="entry name" value="SANT"/>
    <property type="match status" value="1"/>
</dbReference>
<dbReference type="PANTHER" id="PTHR12374">
    <property type="entry name" value="TRANSCRIPTIONAL ADAPTOR 2 ADA2 -RELATED"/>
    <property type="match status" value="1"/>
</dbReference>
<keyword evidence="6 8" id="KW-0804">Transcription</keyword>
<dbReference type="FunFam" id="1.10.10.60:FF:000115">
    <property type="entry name" value="Transcriptional adapter 2"/>
    <property type="match status" value="1"/>
</dbReference>
<dbReference type="VEuPathDB" id="FungiDB:MFRU_065g00010"/>
<sequence length="525" mass="59442">MGIIRKKTAMRGGEGGVKYVCDICSADITNTVRIRCAHSACNEYDLCVQCFSDGKSSSQHQPATHPFRVIEQNSVPIYTKDWGADEELLLLEGCEIYGLGSWADIADHIGGFRSKDEVREHYKKVYLDSPKFPLPKRASPHDTELMDSLPREEFQAQKKRRIEERKEASKNAPPAQPKQKPTASVPSCHEIQGYMPGRLEFETEHANEAEEAVQLMAFEPGEGTKSATGKVEPEFELKMTVMNIYNQRLTQRADRKKVIFEHNLLEYRKAIALDKKRTKEERDLLARSKPFARMMNHDDYEEFSKGLIDELNLRLAVQQLQEWRQMKIGDLKSGEKFELDKQQRIQKAQPMGSMDRERFATNARNKPPPVIETPSGAAALVAPELPESILTPKPNDDKENIPNGTGPLSNGIKQQSPVFIKREPIQVQPLSTITPLPLNPCNTPDYHLLTPGEIDLCEKTRLNPKPYLVIKEAILKEALKGDGKLKRKMVKEIARVEGAKGGKIFDFFLTCWLGWKGLESFSETN</sequence>
<dbReference type="PROSITE" id="PS50090">
    <property type="entry name" value="MYB_LIKE"/>
    <property type="match status" value="1"/>
</dbReference>
<dbReference type="Pfam" id="PF00249">
    <property type="entry name" value="Myb_DNA-binding"/>
    <property type="match status" value="1"/>
</dbReference>
<evidence type="ECO:0000256" key="2">
    <source>
        <dbReference type="ARBA" id="ARBA00022723"/>
    </source>
</evidence>
<feature type="domain" description="Myb-like" evidence="11">
    <location>
        <begin position="82"/>
        <end position="126"/>
    </location>
</feature>
<dbReference type="Gene3D" id="3.30.60.90">
    <property type="match status" value="1"/>
</dbReference>
<evidence type="ECO:0000256" key="9">
    <source>
        <dbReference type="PROSITE-ProRule" id="PRU00228"/>
    </source>
</evidence>
<gene>
    <name evidence="14" type="ORF">EYC84_011155</name>
</gene>
<feature type="domain" description="SANT" evidence="13">
    <location>
        <begin position="77"/>
        <end position="130"/>
    </location>
</feature>
<dbReference type="Gene3D" id="1.10.10.10">
    <property type="entry name" value="Winged helix-like DNA-binding domain superfamily/Winged helix DNA-binding domain"/>
    <property type="match status" value="1"/>
</dbReference>
<dbReference type="InterPro" id="IPR043145">
    <property type="entry name" value="Znf_ZZ_sf"/>
</dbReference>
<feature type="domain" description="ZZ-type" evidence="12">
    <location>
        <begin position="16"/>
        <end position="75"/>
    </location>
</feature>
<evidence type="ECO:0000259" key="11">
    <source>
        <dbReference type="PROSITE" id="PS50090"/>
    </source>
</evidence>
<dbReference type="PANTHER" id="PTHR12374:SF20">
    <property type="entry name" value="TRANSCRIPTIONAL ADAPTER 2-ALPHA"/>
    <property type="match status" value="1"/>
</dbReference>
<evidence type="ECO:0000256" key="1">
    <source>
        <dbReference type="ARBA" id="ARBA00004123"/>
    </source>
</evidence>
<keyword evidence="15" id="KW-1185">Reference proteome</keyword>
<dbReference type="EMBL" id="VICG01000015">
    <property type="protein sequence ID" value="KAA8564209.1"/>
    <property type="molecule type" value="Genomic_DNA"/>
</dbReference>
<dbReference type="FunFam" id="1.10.10.10:FF:000087">
    <property type="entry name" value="Transcriptional adapter 2"/>
    <property type="match status" value="1"/>
</dbReference>
<protein>
    <recommendedName>
        <fullName evidence="8">Transcriptional adapter 2</fullName>
    </recommendedName>
</protein>
<evidence type="ECO:0000313" key="14">
    <source>
        <dbReference type="EMBL" id="KAA8564209.1"/>
    </source>
</evidence>
<keyword evidence="4" id="KW-0862">Zinc</keyword>
<dbReference type="SMART" id="SM00717">
    <property type="entry name" value="SANT"/>
    <property type="match status" value="1"/>
</dbReference>
<dbReference type="Proteomes" id="UP000322873">
    <property type="component" value="Unassembled WGS sequence"/>
</dbReference>
<dbReference type="CDD" id="cd00167">
    <property type="entry name" value="SANT"/>
    <property type="match status" value="1"/>
</dbReference>
<dbReference type="SUPFAM" id="SSF46689">
    <property type="entry name" value="Homeodomain-like"/>
    <property type="match status" value="2"/>
</dbReference>
<dbReference type="Gene3D" id="1.10.10.60">
    <property type="entry name" value="Homeodomain-like"/>
    <property type="match status" value="1"/>
</dbReference>
<dbReference type="GO" id="GO:0008270">
    <property type="term" value="F:zinc ion binding"/>
    <property type="evidence" value="ECO:0007669"/>
    <property type="project" value="UniProtKB-KW"/>
</dbReference>
<evidence type="ECO:0000256" key="4">
    <source>
        <dbReference type="ARBA" id="ARBA00022833"/>
    </source>
</evidence>
<organism evidence="14 15">
    <name type="scientific">Monilinia fructicola</name>
    <name type="common">Brown rot fungus</name>
    <name type="synonym">Ciboria fructicola</name>
    <dbReference type="NCBI Taxonomy" id="38448"/>
    <lineage>
        <taxon>Eukaryota</taxon>
        <taxon>Fungi</taxon>
        <taxon>Dikarya</taxon>
        <taxon>Ascomycota</taxon>
        <taxon>Pezizomycotina</taxon>
        <taxon>Leotiomycetes</taxon>
        <taxon>Helotiales</taxon>
        <taxon>Sclerotiniaceae</taxon>
        <taxon>Monilinia</taxon>
    </lineage>
</organism>
<dbReference type="CDD" id="cd02335">
    <property type="entry name" value="ZZ_ADA2"/>
    <property type="match status" value="1"/>
</dbReference>
<dbReference type="Pfam" id="PF22941">
    <property type="entry name" value="TADA2A-like_3rd"/>
    <property type="match status" value="1"/>
</dbReference>
<dbReference type="PROSITE" id="PS50135">
    <property type="entry name" value="ZF_ZZ_2"/>
    <property type="match status" value="1"/>
</dbReference>
<dbReference type="PROSITE" id="PS01357">
    <property type="entry name" value="ZF_ZZ_1"/>
    <property type="match status" value="1"/>
</dbReference>
<dbReference type="Pfam" id="PF00569">
    <property type="entry name" value="ZZ"/>
    <property type="match status" value="1"/>
</dbReference>
<evidence type="ECO:0000256" key="5">
    <source>
        <dbReference type="ARBA" id="ARBA00023015"/>
    </source>
</evidence>